<dbReference type="RefSeq" id="XP_008455318.2">
    <property type="nucleotide sequence ID" value="XM_008457096.3"/>
</dbReference>
<accession>A0A9I9CDS1</accession>
<name>A0A9I9CDS1_CUCME</name>
<reference evidence="7" key="1">
    <citation type="submission" date="2023-03" db="UniProtKB">
        <authorList>
            <consortium name="EnsemblPlants"/>
        </authorList>
    </citation>
    <scope>IDENTIFICATION</scope>
</reference>
<dbReference type="Pfam" id="PF00335">
    <property type="entry name" value="Tetraspanin"/>
    <property type="match status" value="1"/>
</dbReference>
<evidence type="ECO:0008006" key="8">
    <source>
        <dbReference type="Google" id="ProtNLM"/>
    </source>
</evidence>
<feature type="transmembrane region" description="Helical" evidence="6">
    <location>
        <begin position="135"/>
        <end position="159"/>
    </location>
</feature>
<organism evidence="7">
    <name type="scientific">Cucumis melo</name>
    <name type="common">Muskmelon</name>
    <dbReference type="NCBI Taxonomy" id="3656"/>
    <lineage>
        <taxon>Eukaryota</taxon>
        <taxon>Viridiplantae</taxon>
        <taxon>Streptophyta</taxon>
        <taxon>Embryophyta</taxon>
        <taxon>Tracheophyta</taxon>
        <taxon>Spermatophyta</taxon>
        <taxon>Magnoliopsida</taxon>
        <taxon>eudicotyledons</taxon>
        <taxon>Gunneridae</taxon>
        <taxon>Pentapetalae</taxon>
        <taxon>rosids</taxon>
        <taxon>fabids</taxon>
        <taxon>Cucurbitales</taxon>
        <taxon>Cucurbitaceae</taxon>
        <taxon>Benincaseae</taxon>
        <taxon>Cucumis</taxon>
    </lineage>
</organism>
<evidence type="ECO:0000313" key="7">
    <source>
        <dbReference type="EnsemblPlants" id="MELO3C002062.2.1"/>
    </source>
</evidence>
<evidence type="ECO:0000256" key="1">
    <source>
        <dbReference type="ARBA" id="ARBA00004141"/>
    </source>
</evidence>
<evidence type="ECO:0000256" key="3">
    <source>
        <dbReference type="ARBA" id="ARBA00022692"/>
    </source>
</evidence>
<feature type="transmembrane region" description="Helical" evidence="6">
    <location>
        <begin position="67"/>
        <end position="89"/>
    </location>
</feature>
<protein>
    <recommendedName>
        <fullName evidence="8">Tetraspanin-8-like</fullName>
    </recommendedName>
</protein>
<dbReference type="InterPro" id="IPR018499">
    <property type="entry name" value="Tetraspanin/Peripherin"/>
</dbReference>
<comment type="similarity">
    <text evidence="2">Belongs to the tetraspanin (TM4SF) family.</text>
</comment>
<dbReference type="PANTHER" id="PTHR32191">
    <property type="entry name" value="TETRASPANIN-8-RELATED"/>
    <property type="match status" value="1"/>
</dbReference>
<evidence type="ECO:0000256" key="5">
    <source>
        <dbReference type="ARBA" id="ARBA00023136"/>
    </source>
</evidence>
<evidence type="ECO:0000256" key="2">
    <source>
        <dbReference type="ARBA" id="ARBA00006840"/>
    </source>
</evidence>
<dbReference type="InterPro" id="IPR044991">
    <property type="entry name" value="TET_plant"/>
</dbReference>
<keyword evidence="3 6" id="KW-0812">Transmembrane</keyword>
<dbReference type="EnsemblPlants" id="MELO3C002062.2.1">
    <property type="protein sequence ID" value="MELO3C002062.2.1"/>
    <property type="gene ID" value="MELO3C002062.2"/>
</dbReference>
<keyword evidence="4 6" id="KW-1133">Transmembrane helix</keyword>
<dbReference type="eggNOG" id="ENOG502QTNI">
    <property type="taxonomic scope" value="Eukaryota"/>
</dbReference>
<keyword evidence="5 6" id="KW-0472">Membrane</keyword>
<proteinExistence type="inferred from homology"/>
<evidence type="ECO:0000256" key="6">
    <source>
        <dbReference type="SAM" id="Phobius"/>
    </source>
</evidence>
<feature type="transmembrane region" description="Helical" evidence="6">
    <location>
        <begin position="297"/>
        <end position="318"/>
    </location>
</feature>
<feature type="transmembrane region" description="Helical" evidence="6">
    <location>
        <begin position="109"/>
        <end position="128"/>
    </location>
</feature>
<evidence type="ECO:0000256" key="4">
    <source>
        <dbReference type="ARBA" id="ARBA00022989"/>
    </source>
</evidence>
<comment type="subcellular location">
    <subcellularLocation>
        <location evidence="1">Membrane</location>
        <topology evidence="1">Multi-pass membrane protein</topology>
    </subcellularLocation>
</comment>
<sequence length="332" mass="37147">MCIYRVNERDVVENPQETKFFPSSSSSSSSSNHSLSLISISIKITLSSLIQISQLKIQTYKPTMCRLSNILMGLLNSFTLIVSLVAILAAVQVRNHGGTACQKFLQDPILTVGIFFFVVSLLGLIGSCCRLNSILYLYLIVMFLLILGLMAFTIFSLLVTNKGIGQAVSGRGYREYRLGDYSHWLQNYVVSHDNWPRIRSCLVDAPICRSLAANFRGKEADFFKENLSPIQSGCCKPPSYCGFEFKNATFWTTPKAGPVVADTDCTTWSNKQNALCYDCKSCKGGILANIRKEWRRFAIFNSCVLAVITIIYCIGCCATRSNHKHNRYYGYP</sequence>
<gene>
    <name evidence="7" type="primary">103495481</name>
</gene>